<sequence length="305" mass="32478">MYDVIILGSGPAGLSAAIYAQRARLSTLIIEEKPLSGGQILDTYEVDNYPGLPGITGFEIGQKFRAHADRLGAEVVNARVTEVKLEGEKKVVITSKDAYEAKSLIIATGARHRKLGVPGEEELAGMGVSYCATCDGAFFRGKIVAVAGGGDVALEDALFLARGCEKVYLIHRREEFRGAGILQERVRDTPNIELVLNSNLTAIQGEGQVSSVLVHNHKEDRDRELFVHGVFIAVGIEPNSGALKDLVAQDAQGYIVAGEDTKTSAAGVFAAGDVRTKQLRQVLTAAADGANAITSVEKYIAKQGK</sequence>
<evidence type="ECO:0000313" key="2">
    <source>
        <dbReference type="Proteomes" id="UP000304953"/>
    </source>
</evidence>
<reference evidence="1" key="1">
    <citation type="submission" date="2019-04" db="EMBL/GenBank/DDBJ databases">
        <title>Microbes associate with the intestines of laboratory mice.</title>
        <authorList>
            <person name="Navarre W."/>
            <person name="Wong E."/>
            <person name="Huang K."/>
            <person name="Tropini C."/>
            <person name="Ng K."/>
            <person name="Yu B."/>
        </authorList>
    </citation>
    <scope>NUCLEOTIDE SEQUENCE</scope>
    <source>
        <strain evidence="1">NM01_1-7b</strain>
    </source>
</reference>
<name>A0AC61RVQ2_9FIRM</name>
<dbReference type="EMBL" id="SRYA01000021">
    <property type="protein sequence ID" value="TGY96049.1"/>
    <property type="molecule type" value="Genomic_DNA"/>
</dbReference>
<accession>A0AC61RVQ2</accession>
<gene>
    <name evidence="1" type="primary">trxB</name>
    <name evidence="1" type="ORF">E5329_11875</name>
</gene>
<proteinExistence type="predicted"/>
<protein>
    <submittedName>
        <fullName evidence="1">Thioredoxin-disulfide reductase</fullName>
        <ecNumber evidence="1">1.8.1.9</ecNumber>
    </submittedName>
</protein>
<keyword evidence="1" id="KW-0560">Oxidoreductase</keyword>
<keyword evidence="2" id="KW-1185">Reference proteome</keyword>
<dbReference type="EC" id="1.8.1.9" evidence="1"/>
<evidence type="ECO:0000313" key="1">
    <source>
        <dbReference type="EMBL" id="TGY96049.1"/>
    </source>
</evidence>
<organism evidence="1 2">
    <name type="scientific">Petralouisia muris</name>
    <dbReference type="NCBI Taxonomy" id="3032872"/>
    <lineage>
        <taxon>Bacteria</taxon>
        <taxon>Bacillati</taxon>
        <taxon>Bacillota</taxon>
        <taxon>Clostridia</taxon>
        <taxon>Lachnospirales</taxon>
        <taxon>Lachnospiraceae</taxon>
        <taxon>Petralouisia</taxon>
    </lineage>
</organism>
<dbReference type="Proteomes" id="UP000304953">
    <property type="component" value="Unassembled WGS sequence"/>
</dbReference>
<comment type="caution">
    <text evidence="1">The sequence shown here is derived from an EMBL/GenBank/DDBJ whole genome shotgun (WGS) entry which is preliminary data.</text>
</comment>